<feature type="compositionally biased region" description="Basic and acidic residues" evidence="1">
    <location>
        <begin position="73"/>
        <end position="104"/>
    </location>
</feature>
<name>A0A167Q5B1_CORFA</name>
<comment type="caution">
    <text evidence="2">The sequence shown here is derived from an EMBL/GenBank/DDBJ whole genome shotgun (WGS) entry which is preliminary data.</text>
</comment>
<dbReference type="EMBL" id="AZHB01000020">
    <property type="protein sequence ID" value="OAA57307.1"/>
    <property type="molecule type" value="Genomic_DNA"/>
</dbReference>
<dbReference type="Proteomes" id="UP000076744">
    <property type="component" value="Unassembled WGS sequence"/>
</dbReference>
<sequence>MNRSSRSVSRHPPPPRYYRRDSTRSRSRSRSRRRSRERKSGSGSSGGAGLSKSTAGVAIAGIGIAALVAHKIWKGDGHSDNSRRRDRDGERRGRDGEGRDDCGRRGTRRRDEEEEERPCRSLQQAAGWAGEDPRGSRDAGRRQDQRPTDGRALRQAEDRGGPATTTRLARGPNKKLGARSGRA</sequence>
<feature type="compositionally biased region" description="Basic and acidic residues" evidence="1">
    <location>
        <begin position="131"/>
        <end position="160"/>
    </location>
</feature>
<proteinExistence type="predicted"/>
<evidence type="ECO:0000256" key="1">
    <source>
        <dbReference type="SAM" id="MobiDB-lite"/>
    </source>
</evidence>
<feature type="region of interest" description="Disordered" evidence="1">
    <location>
        <begin position="71"/>
        <end position="183"/>
    </location>
</feature>
<dbReference type="GeneID" id="30023520"/>
<accession>A0A167Q5B1</accession>
<gene>
    <name evidence="2" type="ORF">ISF_07228</name>
</gene>
<feature type="compositionally biased region" description="Basic residues" evidence="1">
    <location>
        <begin position="172"/>
        <end position="183"/>
    </location>
</feature>
<evidence type="ECO:0000313" key="2">
    <source>
        <dbReference type="EMBL" id="OAA57307.1"/>
    </source>
</evidence>
<protein>
    <submittedName>
        <fullName evidence="2">Uncharacterized protein</fullName>
    </submittedName>
</protein>
<feature type="region of interest" description="Disordered" evidence="1">
    <location>
        <begin position="1"/>
        <end position="52"/>
    </location>
</feature>
<keyword evidence="3" id="KW-1185">Reference proteome</keyword>
<evidence type="ECO:0000313" key="3">
    <source>
        <dbReference type="Proteomes" id="UP000076744"/>
    </source>
</evidence>
<dbReference type="RefSeq" id="XP_018702109.1">
    <property type="nucleotide sequence ID" value="XM_018850831.1"/>
</dbReference>
<organism evidence="2 3">
    <name type="scientific">Cordyceps fumosorosea (strain ARSEF 2679)</name>
    <name type="common">Isaria fumosorosea</name>
    <dbReference type="NCBI Taxonomy" id="1081104"/>
    <lineage>
        <taxon>Eukaryota</taxon>
        <taxon>Fungi</taxon>
        <taxon>Dikarya</taxon>
        <taxon>Ascomycota</taxon>
        <taxon>Pezizomycotina</taxon>
        <taxon>Sordariomycetes</taxon>
        <taxon>Hypocreomycetidae</taxon>
        <taxon>Hypocreales</taxon>
        <taxon>Cordycipitaceae</taxon>
        <taxon>Cordyceps</taxon>
    </lineage>
</organism>
<reference evidence="2 3" key="1">
    <citation type="journal article" date="2016" name="Genome Biol. Evol.">
        <title>Divergent and convergent evolution of fungal pathogenicity.</title>
        <authorList>
            <person name="Shang Y."/>
            <person name="Xiao G."/>
            <person name="Zheng P."/>
            <person name="Cen K."/>
            <person name="Zhan S."/>
            <person name="Wang C."/>
        </authorList>
    </citation>
    <scope>NUCLEOTIDE SEQUENCE [LARGE SCALE GENOMIC DNA]</scope>
    <source>
        <strain evidence="2 3">ARSEF 2679</strain>
    </source>
</reference>
<dbReference type="AlphaFoldDB" id="A0A167Q5B1"/>
<feature type="compositionally biased region" description="Basic residues" evidence="1">
    <location>
        <begin position="25"/>
        <end position="37"/>
    </location>
</feature>